<name>A0A8S1EZJ6_9PELO</name>
<feature type="compositionally biased region" description="Low complexity" evidence="1">
    <location>
        <begin position="19"/>
        <end position="28"/>
    </location>
</feature>
<dbReference type="OrthoDB" id="5862161at2759"/>
<gene>
    <name evidence="2" type="ORF">CBOVIS_LOCUS10839</name>
</gene>
<comment type="caution">
    <text evidence="2">The sequence shown here is derived from an EMBL/GenBank/DDBJ whole genome shotgun (WGS) entry which is preliminary data.</text>
</comment>
<feature type="region of interest" description="Disordered" evidence="1">
    <location>
        <begin position="1"/>
        <end position="47"/>
    </location>
</feature>
<dbReference type="Proteomes" id="UP000494206">
    <property type="component" value="Unassembled WGS sequence"/>
</dbReference>
<sequence length="184" mass="20787">MPNSRPADEEPKWRAWRVSSTAASTSSSSHHHHHHHHRQHSHQRRQTAVVSGFSFASAATFCAPLTQSHRIDVRQTVPKSNLYKSTYWLHPNMAITREANGQEEFVGELVPLQATKSNIIVNYFASLEENTSLRFSHTAHTPPACKPKQPSDDYLEKNMSKLVEQLELLVMKPSAQQTPSSKSL</sequence>
<evidence type="ECO:0000313" key="3">
    <source>
        <dbReference type="Proteomes" id="UP000494206"/>
    </source>
</evidence>
<dbReference type="EMBL" id="CADEPM010000008">
    <property type="protein sequence ID" value="CAB3409149.1"/>
    <property type="molecule type" value="Genomic_DNA"/>
</dbReference>
<evidence type="ECO:0000256" key="1">
    <source>
        <dbReference type="SAM" id="MobiDB-lite"/>
    </source>
</evidence>
<proteinExistence type="predicted"/>
<feature type="compositionally biased region" description="Basic residues" evidence="1">
    <location>
        <begin position="29"/>
        <end position="45"/>
    </location>
</feature>
<feature type="compositionally biased region" description="Basic and acidic residues" evidence="1">
    <location>
        <begin position="1"/>
        <end position="13"/>
    </location>
</feature>
<protein>
    <submittedName>
        <fullName evidence="2">Uncharacterized protein</fullName>
    </submittedName>
</protein>
<keyword evidence="3" id="KW-1185">Reference proteome</keyword>
<dbReference type="AlphaFoldDB" id="A0A8S1EZJ6"/>
<evidence type="ECO:0000313" key="2">
    <source>
        <dbReference type="EMBL" id="CAB3409149.1"/>
    </source>
</evidence>
<organism evidence="2 3">
    <name type="scientific">Caenorhabditis bovis</name>
    <dbReference type="NCBI Taxonomy" id="2654633"/>
    <lineage>
        <taxon>Eukaryota</taxon>
        <taxon>Metazoa</taxon>
        <taxon>Ecdysozoa</taxon>
        <taxon>Nematoda</taxon>
        <taxon>Chromadorea</taxon>
        <taxon>Rhabditida</taxon>
        <taxon>Rhabditina</taxon>
        <taxon>Rhabditomorpha</taxon>
        <taxon>Rhabditoidea</taxon>
        <taxon>Rhabditidae</taxon>
        <taxon>Peloderinae</taxon>
        <taxon>Caenorhabditis</taxon>
    </lineage>
</organism>
<reference evidence="2 3" key="1">
    <citation type="submission" date="2020-04" db="EMBL/GenBank/DDBJ databases">
        <authorList>
            <person name="Laetsch R D."/>
            <person name="Stevens L."/>
            <person name="Kumar S."/>
            <person name="Blaxter L. M."/>
        </authorList>
    </citation>
    <scope>NUCLEOTIDE SEQUENCE [LARGE SCALE GENOMIC DNA]</scope>
</reference>
<accession>A0A8S1EZJ6</accession>